<proteinExistence type="predicted"/>
<comment type="caution">
    <text evidence="1">The sequence shown here is derived from an EMBL/GenBank/DDBJ whole genome shotgun (WGS) entry which is preliminary data.</text>
</comment>
<dbReference type="Gene3D" id="3.40.50.300">
    <property type="entry name" value="P-loop containing nucleotide triphosphate hydrolases"/>
    <property type="match status" value="1"/>
</dbReference>
<evidence type="ECO:0000313" key="1">
    <source>
        <dbReference type="EMBL" id="MBD2777735.1"/>
    </source>
</evidence>
<evidence type="ECO:0000313" key="2">
    <source>
        <dbReference type="Proteomes" id="UP000629098"/>
    </source>
</evidence>
<dbReference type="Gene3D" id="1.10.260.40">
    <property type="entry name" value="lambda repressor-like DNA-binding domains"/>
    <property type="match status" value="1"/>
</dbReference>
<dbReference type="Pfam" id="PF14516">
    <property type="entry name" value="AAA_35"/>
    <property type="match status" value="1"/>
</dbReference>
<gene>
    <name evidence="1" type="ORF">ICL16_38270</name>
</gene>
<keyword evidence="2" id="KW-1185">Reference proteome</keyword>
<sequence>MRSFCQSTEIPSLDTTETRLCSKRSRGVVLTTLGIKRLQAAIHLAELQENKGQRFSQEELSDRMRVSTKTLSRLWSVTVGLDQRTLKLCFSAFNLELRTEDYTTASANRNPDIAVEWFPKSQLVARLYKYPSGPEPLNSIFYISRPPIEELAYQEITQPGCFIRIKAPKEMGKSSLMYRVLAYGMSLGYQTVNLDMNRVDASILNNVDKFLRWFCKSVCLELNLELNLDDYWDEEIGSKLSCSIYFQYLLEHLDRPLVLALNEVNRIFEYPELAQEFLPLLRSWHESAQQELAWQKLRLVVIYSTEIYIPLDINHSPCNVGLPLQLPEFTRAQVEDLALRHGLDWRTGNQAEQLMAMVGGHPALVRIALYHLCTQEVTLPQLLQAASTEAGIYGAYLRRHLTTLQKNPELVAAIDAVIVAENGISLEPLLLYKLESQGLVKLNSDGVTISHELYRLYFQKYLFKR</sequence>
<dbReference type="GO" id="GO:0003677">
    <property type="term" value="F:DNA binding"/>
    <property type="evidence" value="ECO:0007669"/>
    <property type="project" value="InterPro"/>
</dbReference>
<accession>A0A8J7CHK6</accession>
<reference evidence="1" key="1">
    <citation type="submission" date="2020-09" db="EMBL/GenBank/DDBJ databases">
        <title>Iningainema tapete sp. nov. (Scytonemataceae, Cyanobacteria) from greenhouses in central Florida (USA) produces two types of nodularin with biosynthetic potential for microcystin-LR and anabaenopeptins.</title>
        <authorList>
            <person name="Berthold D.E."/>
            <person name="Lefler F.W."/>
            <person name="Huang I.-S."/>
            <person name="Abdulla H."/>
            <person name="Zimba P.V."/>
            <person name="Laughinghouse H.D. IV."/>
        </authorList>
    </citation>
    <scope>NUCLEOTIDE SEQUENCE</scope>
    <source>
        <strain evidence="1">BLCCT55</strain>
    </source>
</reference>
<dbReference type="InterPro" id="IPR027417">
    <property type="entry name" value="P-loop_NTPase"/>
</dbReference>
<organism evidence="1 2">
    <name type="scientific">Iningainema tapete BLCC-T55</name>
    <dbReference type="NCBI Taxonomy" id="2748662"/>
    <lineage>
        <taxon>Bacteria</taxon>
        <taxon>Bacillati</taxon>
        <taxon>Cyanobacteriota</taxon>
        <taxon>Cyanophyceae</taxon>
        <taxon>Nostocales</taxon>
        <taxon>Scytonemataceae</taxon>
        <taxon>Iningainema tapete</taxon>
    </lineage>
</organism>
<name>A0A8J7CHK6_9CYAN</name>
<dbReference type="Proteomes" id="UP000629098">
    <property type="component" value="Unassembled WGS sequence"/>
</dbReference>
<protein>
    <submittedName>
        <fullName evidence="1">AAA-like domain-containing protein</fullName>
    </submittedName>
</protein>
<dbReference type="SUPFAM" id="SSF52540">
    <property type="entry name" value="P-loop containing nucleoside triphosphate hydrolases"/>
    <property type="match status" value="1"/>
</dbReference>
<dbReference type="EMBL" id="JACXAE010000118">
    <property type="protein sequence ID" value="MBD2777735.1"/>
    <property type="molecule type" value="Genomic_DNA"/>
</dbReference>
<dbReference type="AlphaFoldDB" id="A0A8J7CHK6"/>
<dbReference type="InterPro" id="IPR010982">
    <property type="entry name" value="Lambda_DNA-bd_dom_sf"/>
</dbReference>